<dbReference type="Proteomes" id="UP000198908">
    <property type="component" value="Unassembled WGS sequence"/>
</dbReference>
<keyword evidence="2" id="KW-1185">Reference proteome</keyword>
<dbReference type="RefSeq" id="WP_092006190.1">
    <property type="nucleotide sequence ID" value="NZ_FMYQ01000047.1"/>
</dbReference>
<dbReference type="InterPro" id="IPR009734">
    <property type="entry name" value="Myoviridae_GpU"/>
</dbReference>
<name>A0A1G7CTY2_9BURK</name>
<dbReference type="PIRSF" id="PIRSF029208">
    <property type="entry name" value="Phage_tail_GPU"/>
    <property type="match status" value="1"/>
</dbReference>
<gene>
    <name evidence="1" type="ORF">SAMN05421548_14735</name>
</gene>
<accession>A0A1G7CTY2</accession>
<evidence type="ECO:0000313" key="2">
    <source>
        <dbReference type="Proteomes" id="UP000198908"/>
    </source>
</evidence>
<organism evidence="1 2">
    <name type="scientific">Paraburkholderia lycopersici</name>
    <dbReference type="NCBI Taxonomy" id="416944"/>
    <lineage>
        <taxon>Bacteria</taxon>
        <taxon>Pseudomonadati</taxon>
        <taxon>Pseudomonadota</taxon>
        <taxon>Betaproteobacteria</taxon>
        <taxon>Burkholderiales</taxon>
        <taxon>Burkholderiaceae</taxon>
        <taxon>Paraburkholderia</taxon>
    </lineage>
</organism>
<dbReference type="EMBL" id="FMYQ01000047">
    <property type="protein sequence ID" value="SDE41965.1"/>
    <property type="molecule type" value="Genomic_DNA"/>
</dbReference>
<dbReference type="STRING" id="416944.SAMN05421548_14735"/>
<protein>
    <recommendedName>
        <fullName evidence="3">Phage protein U</fullName>
    </recommendedName>
</protein>
<sequence length="142" mass="15318">MLASLDQFVFGLSTAAYTELQRRTSWKHPSTSRVGGRAARQFTGPGDDSITLTGLVAPDNKIGTLDSLAELRKMADAGEAYVLVDGAGNVYGAFVIEGLDEAQTFQQKDGTPRRVEFTLNLMRVDDGLIRSKTTAKKDTSSS</sequence>
<dbReference type="OrthoDB" id="1550902at2"/>
<evidence type="ECO:0008006" key="3">
    <source>
        <dbReference type="Google" id="ProtNLM"/>
    </source>
</evidence>
<dbReference type="InterPro" id="IPR016912">
    <property type="entry name" value="Phage_P2_GpU"/>
</dbReference>
<dbReference type="Pfam" id="PF06995">
    <property type="entry name" value="Phage_P2_GpU"/>
    <property type="match status" value="1"/>
</dbReference>
<evidence type="ECO:0000313" key="1">
    <source>
        <dbReference type="EMBL" id="SDE41965.1"/>
    </source>
</evidence>
<dbReference type="AlphaFoldDB" id="A0A1G7CTY2"/>
<reference evidence="2" key="1">
    <citation type="submission" date="2016-09" db="EMBL/GenBank/DDBJ databases">
        <authorList>
            <person name="Varghese N."/>
            <person name="Submissions S."/>
        </authorList>
    </citation>
    <scope>NUCLEOTIDE SEQUENCE [LARGE SCALE GENOMIC DNA]</scope>
    <source>
        <strain evidence="2">TNe-862</strain>
    </source>
</reference>
<proteinExistence type="predicted"/>